<organism evidence="1 2">
    <name type="scientific">Eleginops maclovinus</name>
    <name type="common">Patagonian blennie</name>
    <name type="synonym">Eleginus maclovinus</name>
    <dbReference type="NCBI Taxonomy" id="56733"/>
    <lineage>
        <taxon>Eukaryota</taxon>
        <taxon>Metazoa</taxon>
        <taxon>Chordata</taxon>
        <taxon>Craniata</taxon>
        <taxon>Vertebrata</taxon>
        <taxon>Euteleostomi</taxon>
        <taxon>Actinopterygii</taxon>
        <taxon>Neopterygii</taxon>
        <taxon>Teleostei</taxon>
        <taxon>Neoteleostei</taxon>
        <taxon>Acanthomorphata</taxon>
        <taxon>Eupercaria</taxon>
        <taxon>Perciformes</taxon>
        <taxon>Notothenioidei</taxon>
        <taxon>Eleginopidae</taxon>
        <taxon>Eleginops</taxon>
    </lineage>
</organism>
<evidence type="ECO:0000313" key="2">
    <source>
        <dbReference type="Proteomes" id="UP001346869"/>
    </source>
</evidence>
<keyword evidence="2" id="KW-1185">Reference proteome</keyword>
<reference evidence="1 2" key="2">
    <citation type="journal article" date="2023" name="Mol. Biol. Evol.">
        <title>Genomics of Secondarily Temperate Adaptation in the Only Non-Antarctic Icefish.</title>
        <authorList>
            <person name="Rivera-Colon A.G."/>
            <person name="Rayamajhi N."/>
            <person name="Minhas B.F."/>
            <person name="Madrigal G."/>
            <person name="Bilyk K.T."/>
            <person name="Yoon V."/>
            <person name="Hune M."/>
            <person name="Gregory S."/>
            <person name="Cheng C.H.C."/>
            <person name="Catchen J.M."/>
        </authorList>
    </citation>
    <scope>NUCLEOTIDE SEQUENCE [LARGE SCALE GENOMIC DNA]</scope>
    <source>
        <strain evidence="1">JMC-PN-2008</strain>
    </source>
</reference>
<name>A0AAN8ATJ0_ELEMC</name>
<dbReference type="Proteomes" id="UP001346869">
    <property type="component" value="Unassembled WGS sequence"/>
</dbReference>
<protein>
    <submittedName>
        <fullName evidence="1">Uncharacterized protein</fullName>
    </submittedName>
</protein>
<evidence type="ECO:0000313" key="1">
    <source>
        <dbReference type="EMBL" id="KAK5874616.1"/>
    </source>
</evidence>
<sequence length="83" mass="9173">MEVGMEEHGRALTDYFNLKSTNDNVRAVLLGFDGTPRSILQVLMAHFKEEMDAIFIEADMSATAADVENYGLPSSPRLILLGK</sequence>
<gene>
    <name evidence="1" type="ORF">PBY51_019547</name>
</gene>
<accession>A0AAN8ATJ0</accession>
<reference evidence="1 2" key="1">
    <citation type="journal article" date="2023" name="Genes (Basel)">
        <title>Chromosome-Level Genome Assembly and Circadian Gene Repertoire of the Patagonia Blennie Eleginops maclovinus-The Closest Ancestral Proxy of Antarctic Cryonotothenioids.</title>
        <authorList>
            <person name="Cheng C.C."/>
            <person name="Rivera-Colon A.G."/>
            <person name="Minhas B.F."/>
            <person name="Wilson L."/>
            <person name="Rayamajhi N."/>
            <person name="Vargas-Chacoff L."/>
            <person name="Catchen J.M."/>
        </authorList>
    </citation>
    <scope>NUCLEOTIDE SEQUENCE [LARGE SCALE GENOMIC DNA]</scope>
    <source>
        <strain evidence="1">JMC-PN-2008</strain>
    </source>
</reference>
<comment type="caution">
    <text evidence="1">The sequence shown here is derived from an EMBL/GenBank/DDBJ whole genome shotgun (WGS) entry which is preliminary data.</text>
</comment>
<dbReference type="EMBL" id="JAUZQC010000003">
    <property type="protein sequence ID" value="KAK5874616.1"/>
    <property type="molecule type" value="Genomic_DNA"/>
</dbReference>
<proteinExistence type="predicted"/>
<dbReference type="AlphaFoldDB" id="A0AAN8ATJ0"/>